<reference evidence="1 2" key="1">
    <citation type="submission" date="2014-10" db="EMBL/GenBank/DDBJ databases">
        <title>Genome sequence of Novosphingobium malaysiense MUSC 273(T).</title>
        <authorList>
            <person name="Lee L.-H."/>
        </authorList>
    </citation>
    <scope>NUCLEOTIDE SEQUENCE [LARGE SCALE GENOMIC DNA]</scope>
    <source>
        <strain evidence="1 2">MUSC 273</strain>
    </source>
</reference>
<proteinExistence type="predicted"/>
<keyword evidence="2" id="KW-1185">Reference proteome</keyword>
<organism evidence="1 2">
    <name type="scientific">Novosphingobium malaysiense</name>
    <dbReference type="NCBI Taxonomy" id="1348853"/>
    <lineage>
        <taxon>Bacteria</taxon>
        <taxon>Pseudomonadati</taxon>
        <taxon>Pseudomonadota</taxon>
        <taxon>Alphaproteobacteria</taxon>
        <taxon>Sphingomonadales</taxon>
        <taxon>Sphingomonadaceae</taxon>
        <taxon>Novosphingobium</taxon>
    </lineage>
</organism>
<dbReference type="STRING" id="1348853.LK12_15155"/>
<comment type="caution">
    <text evidence="1">The sequence shown here is derived from an EMBL/GenBank/DDBJ whole genome shotgun (WGS) entry which is preliminary data.</text>
</comment>
<accession>A0A0B1ZJI5</accession>
<evidence type="ECO:0000313" key="2">
    <source>
        <dbReference type="Proteomes" id="UP000031057"/>
    </source>
</evidence>
<name>A0A0B1ZJI5_9SPHN</name>
<evidence type="ECO:0000313" key="1">
    <source>
        <dbReference type="EMBL" id="KHK90663.1"/>
    </source>
</evidence>
<dbReference type="Proteomes" id="UP000031057">
    <property type="component" value="Unassembled WGS sequence"/>
</dbReference>
<dbReference type="EMBL" id="JTDI01000004">
    <property type="protein sequence ID" value="KHK90663.1"/>
    <property type="molecule type" value="Genomic_DNA"/>
</dbReference>
<gene>
    <name evidence="1" type="ORF">LK12_15155</name>
</gene>
<protein>
    <submittedName>
        <fullName evidence="1">Uncharacterized protein</fullName>
    </submittedName>
</protein>
<dbReference type="AlphaFoldDB" id="A0A0B1ZJI5"/>
<sequence>MPDFTRLGRGLNVSVNLGELLSINEAHAIMPDGKMLDREEVLDKLGLDPTTPPDAWLTIIACGSNASAIKTEKLRELVDNGTLNARRLDSLSRERLG</sequence>